<dbReference type="AlphaFoldDB" id="A0A8X7XJH0"/>
<dbReference type="InterPro" id="IPR008211">
    <property type="entry name" value="Laminin_N"/>
</dbReference>
<dbReference type="Gene3D" id="2.60.120.260">
    <property type="entry name" value="Galactose-binding domain-like"/>
    <property type="match status" value="1"/>
</dbReference>
<evidence type="ECO:0000256" key="2">
    <source>
        <dbReference type="ARBA" id="ARBA00023292"/>
    </source>
</evidence>
<dbReference type="PROSITE" id="PS51117">
    <property type="entry name" value="LAMININ_NTER"/>
    <property type="match status" value="1"/>
</dbReference>
<dbReference type="Proteomes" id="UP000886611">
    <property type="component" value="Unassembled WGS sequence"/>
</dbReference>
<evidence type="ECO:0000313" key="4">
    <source>
        <dbReference type="EMBL" id="KAG2468385.1"/>
    </source>
</evidence>
<dbReference type="GO" id="GO:0007411">
    <property type="term" value="P:axon guidance"/>
    <property type="evidence" value="ECO:0007669"/>
    <property type="project" value="TreeGrafter"/>
</dbReference>
<comment type="caution">
    <text evidence="4">The sequence shown here is derived from an EMBL/GenBank/DDBJ whole genome shotgun (WGS) entry which is preliminary data.</text>
</comment>
<dbReference type="PANTHER" id="PTHR10574">
    <property type="entry name" value="NETRIN/LAMININ-RELATED"/>
    <property type="match status" value="1"/>
</dbReference>
<dbReference type="PANTHER" id="PTHR10574:SF291">
    <property type="entry name" value="LAMININ SUBUNIT ALPHA-2"/>
    <property type="match status" value="1"/>
</dbReference>
<dbReference type="EMBL" id="JAATIS010000485">
    <property type="protein sequence ID" value="KAG2468385.1"/>
    <property type="molecule type" value="Genomic_DNA"/>
</dbReference>
<keyword evidence="1" id="KW-1015">Disulfide bond</keyword>
<dbReference type="GO" id="GO:0009888">
    <property type="term" value="P:tissue development"/>
    <property type="evidence" value="ECO:0007669"/>
    <property type="project" value="TreeGrafter"/>
</dbReference>
<feature type="non-terminal residue" evidence="4">
    <location>
        <position position="114"/>
    </location>
</feature>
<evidence type="ECO:0000259" key="3">
    <source>
        <dbReference type="PROSITE" id="PS51117"/>
    </source>
</evidence>
<name>A0A8X7XJH0_POLSE</name>
<dbReference type="GO" id="GO:0005604">
    <property type="term" value="C:basement membrane"/>
    <property type="evidence" value="ECO:0007669"/>
    <property type="project" value="TreeGrafter"/>
</dbReference>
<keyword evidence="5" id="KW-1185">Reference proteome</keyword>
<evidence type="ECO:0000313" key="5">
    <source>
        <dbReference type="Proteomes" id="UP000886611"/>
    </source>
</evidence>
<dbReference type="SMART" id="SM00136">
    <property type="entry name" value="LamNT"/>
    <property type="match status" value="1"/>
</dbReference>
<dbReference type="InterPro" id="IPR050440">
    <property type="entry name" value="Laminin/Netrin_ECM"/>
</dbReference>
<reference evidence="4 5" key="1">
    <citation type="journal article" date="2021" name="Cell">
        <title>Tracing the genetic footprints of vertebrate landing in non-teleost ray-finned fishes.</title>
        <authorList>
            <person name="Bi X."/>
            <person name="Wang K."/>
            <person name="Yang L."/>
            <person name="Pan H."/>
            <person name="Jiang H."/>
            <person name="Wei Q."/>
            <person name="Fang M."/>
            <person name="Yu H."/>
            <person name="Zhu C."/>
            <person name="Cai Y."/>
            <person name="He Y."/>
            <person name="Gan X."/>
            <person name="Zeng H."/>
            <person name="Yu D."/>
            <person name="Zhu Y."/>
            <person name="Jiang H."/>
            <person name="Qiu Q."/>
            <person name="Yang H."/>
            <person name="Zhang Y.E."/>
            <person name="Wang W."/>
            <person name="Zhu M."/>
            <person name="He S."/>
            <person name="Zhang G."/>
        </authorList>
    </citation>
    <scope>NUCLEOTIDE SEQUENCE [LARGE SCALE GENOMIC DNA]</scope>
    <source>
        <strain evidence="4">Bchr_013</strain>
    </source>
</reference>
<organism evidence="4 5">
    <name type="scientific">Polypterus senegalus</name>
    <name type="common">Senegal bichir</name>
    <dbReference type="NCBI Taxonomy" id="55291"/>
    <lineage>
        <taxon>Eukaryota</taxon>
        <taxon>Metazoa</taxon>
        <taxon>Chordata</taxon>
        <taxon>Craniata</taxon>
        <taxon>Vertebrata</taxon>
        <taxon>Euteleostomi</taxon>
        <taxon>Actinopterygii</taxon>
        <taxon>Polypteriformes</taxon>
        <taxon>Polypteridae</taxon>
        <taxon>Polypterus</taxon>
    </lineage>
</organism>
<keyword evidence="2" id="KW-0424">Laminin EGF-like domain</keyword>
<sequence length="114" mass="13206">MAEITANATCGESGRELHCKLVEHVPGQPVRNPQCRYCDTKSSNPYERHPITHAIDGTNRWWQSPSIQNGMDYHYVTITLDLRQVGTPYIMLLCKKYCVWLILMKSWPVLLFCH</sequence>
<gene>
    <name evidence="4" type="primary">Lama1_0</name>
    <name evidence="4" type="ORF">GTO96_0014729</name>
</gene>
<dbReference type="GO" id="GO:0009887">
    <property type="term" value="P:animal organ morphogenesis"/>
    <property type="evidence" value="ECO:0007669"/>
    <property type="project" value="TreeGrafter"/>
</dbReference>
<feature type="non-terminal residue" evidence="4">
    <location>
        <position position="1"/>
    </location>
</feature>
<accession>A0A8X7XJH0</accession>
<protein>
    <submittedName>
        <fullName evidence="4">LAMA1 protein</fullName>
    </submittedName>
</protein>
<dbReference type="Pfam" id="PF00055">
    <property type="entry name" value="Laminin_N"/>
    <property type="match status" value="1"/>
</dbReference>
<dbReference type="GO" id="GO:0005201">
    <property type="term" value="F:extracellular matrix structural constituent"/>
    <property type="evidence" value="ECO:0007669"/>
    <property type="project" value="TreeGrafter"/>
</dbReference>
<feature type="domain" description="Laminin N-terminal" evidence="3">
    <location>
        <begin position="1"/>
        <end position="114"/>
    </location>
</feature>
<proteinExistence type="predicted"/>
<evidence type="ECO:0000256" key="1">
    <source>
        <dbReference type="ARBA" id="ARBA00023157"/>
    </source>
</evidence>